<keyword evidence="7" id="KW-0808">Transferase</keyword>
<dbReference type="SMART" id="SM00184">
    <property type="entry name" value="RING"/>
    <property type="match status" value="4"/>
</dbReference>
<evidence type="ECO:0000256" key="1">
    <source>
        <dbReference type="ARBA" id="ARBA00001798"/>
    </source>
</evidence>
<dbReference type="PROSITE" id="PS50908">
    <property type="entry name" value="RWD"/>
    <property type="match status" value="2"/>
</dbReference>
<feature type="compositionally biased region" description="Polar residues" evidence="20">
    <location>
        <begin position="565"/>
        <end position="576"/>
    </location>
</feature>
<dbReference type="SUPFAM" id="SSF57850">
    <property type="entry name" value="RING/U-box"/>
    <property type="match status" value="6"/>
</dbReference>
<dbReference type="CDD" id="cd16628">
    <property type="entry name" value="RING-HC_RBR_RNF14"/>
    <property type="match status" value="2"/>
</dbReference>
<evidence type="ECO:0000256" key="6">
    <source>
        <dbReference type="ARBA" id="ARBA00022490"/>
    </source>
</evidence>
<keyword evidence="8" id="KW-0479">Metal-binding</keyword>
<name>A0A553MY23_9TELE</name>
<dbReference type="InterPro" id="IPR044066">
    <property type="entry name" value="TRIAD_supradom"/>
</dbReference>
<dbReference type="InterPro" id="IPR047548">
    <property type="entry name" value="Rcat_RBR_RNF14"/>
</dbReference>
<reference evidence="24 25" key="1">
    <citation type="journal article" date="2019" name="Sci. Data">
        <title>Hybrid genome assembly and annotation of Danionella translucida.</title>
        <authorList>
            <person name="Kadobianskyi M."/>
            <person name="Schulze L."/>
            <person name="Schuelke M."/>
            <person name="Judkewitz B."/>
        </authorList>
    </citation>
    <scope>NUCLEOTIDE SEQUENCE [LARGE SCALE GENOMIC DNA]</scope>
    <source>
        <strain evidence="24 25">Bolton</strain>
    </source>
</reference>
<dbReference type="PROSITE" id="PS51873">
    <property type="entry name" value="TRIAD"/>
    <property type="match status" value="2"/>
</dbReference>
<sequence>MSSNQEAQSDELLALASIYDAEEFRRAESSLKGEIHLCLELSPDFKLQIRGERRVEFDVSFLSLVLSFEFPLDYPSSSAPTFTLSSRWLSRVQMSLLCKKLDEIWEENKGSVVLFTWIQFLKEETLQFLKIQTPLEITVSGQQMPSESTENQSDDRGEPLELDPRAVQDADTQTDFLTSLLDFNEAQKQKVFDASIFCCGICFCENLGSSFTLFKECQHVYCKACIREYFEIQIRDGTVQHLSCPETDCTSMASPAQVKALVSQEVFARYDRLLLQWRLNLMADVVYCPRINCCAPVLMEPDKTMGICPMCRFVFCILCNRGYHALSLCKEITDTIITSIVQEEEERQEIQETQKRADEEFVKKNSKQCPSCGANIQKEMGCNKMTCTSCQEYFCWICVTLLKRNDPYKHFSEAGSPCYNRLNSGMTSDQESQSDELLALASIYDEEEFPQTQSKLGEVHLGIELPVNFKLLIKGEKSIEFDVSFLPPLVLSFEFPSDYPSSSAPTFTLSSRWLSRVQMSLLCKKLDEIWEENKGSVVLFTWIQFLKEETLQFLKIQTPLEITVSGQQMPSESTENQSDDRGEPLELDPRAVQDADTQTDFLTSLLDFNEAQKQKVFDASIFCCGICFCENLGSSFTLFKECQHVYCKACIREYFEIQIRDGTVQHLSCPETDCTSMASPAQVKALVSQEVFARYDRLLLQWRLNLMADVVYCPRMSCCAPVLMEPDKTMGICPSCRFVFCTLCYQTYHGFSLCKDLQKEKELNEIQRTHKKIDEEWVKKNSKPCPSCGANIQKDEGCNKMMCISCQELFCWMCLTPIKRENFRAHFTGPNSRCFL</sequence>
<evidence type="ECO:0000313" key="24">
    <source>
        <dbReference type="EMBL" id="TRY58035.1"/>
    </source>
</evidence>
<feature type="domain" description="RING-type" evidence="23">
    <location>
        <begin position="195"/>
        <end position="422"/>
    </location>
</feature>
<keyword evidence="25" id="KW-1185">Reference proteome</keyword>
<dbReference type="EMBL" id="SRMA01027211">
    <property type="protein sequence ID" value="TRY58035.1"/>
    <property type="molecule type" value="Genomic_DNA"/>
</dbReference>
<comment type="similarity">
    <text evidence="16">Belongs to the RBR family. RNF14 subfamily.</text>
</comment>
<feature type="domain" description="RWD" evidence="22">
    <location>
        <begin position="10"/>
        <end position="128"/>
    </location>
</feature>
<dbReference type="InterPro" id="IPR016135">
    <property type="entry name" value="UBQ-conjugating_enzyme/RWD"/>
</dbReference>
<dbReference type="InterPro" id="IPR006575">
    <property type="entry name" value="RWD_dom"/>
</dbReference>
<dbReference type="Gene3D" id="3.30.40.10">
    <property type="entry name" value="Zinc/RING finger domain, C3HC4 (zinc finger)"/>
    <property type="match status" value="2"/>
</dbReference>
<evidence type="ECO:0000259" key="21">
    <source>
        <dbReference type="PROSITE" id="PS50089"/>
    </source>
</evidence>
<evidence type="ECO:0000256" key="17">
    <source>
        <dbReference type="ARBA" id="ARBA00067098"/>
    </source>
</evidence>
<dbReference type="Pfam" id="PF22191">
    <property type="entry name" value="IBR_1"/>
    <property type="match status" value="2"/>
</dbReference>
<dbReference type="GO" id="GO:0005634">
    <property type="term" value="C:nucleus"/>
    <property type="evidence" value="ECO:0007669"/>
    <property type="project" value="UniProtKB-SubCell"/>
</dbReference>
<accession>A0A553MY23</accession>
<dbReference type="Gene3D" id="3.10.110.10">
    <property type="entry name" value="Ubiquitin Conjugating Enzyme"/>
    <property type="match status" value="2"/>
</dbReference>
<evidence type="ECO:0000256" key="7">
    <source>
        <dbReference type="ARBA" id="ARBA00022679"/>
    </source>
</evidence>
<dbReference type="CDD" id="cd23820">
    <property type="entry name" value="RWD_RNF14"/>
    <property type="match status" value="2"/>
</dbReference>
<keyword evidence="6" id="KW-0963">Cytoplasm</keyword>
<feature type="region of interest" description="Disordered" evidence="20">
    <location>
        <begin position="565"/>
        <end position="585"/>
    </location>
</feature>
<keyword evidence="14" id="KW-0804">Transcription</keyword>
<evidence type="ECO:0000256" key="2">
    <source>
        <dbReference type="ARBA" id="ARBA00004123"/>
    </source>
</evidence>
<keyword evidence="10 19" id="KW-0863">Zinc-finger</keyword>
<evidence type="ECO:0000256" key="5">
    <source>
        <dbReference type="ARBA" id="ARBA00012251"/>
    </source>
</evidence>
<dbReference type="Pfam" id="PF05773">
    <property type="entry name" value="RWD"/>
    <property type="match status" value="2"/>
</dbReference>
<dbReference type="InterPro" id="IPR031127">
    <property type="entry name" value="E3_UB_ligase_RBR"/>
</dbReference>
<feature type="domain" description="RING-type" evidence="21">
    <location>
        <begin position="199"/>
        <end position="245"/>
    </location>
</feature>
<dbReference type="FunFam" id="3.10.110.10:FF:000049">
    <property type="entry name" value="RBR-type E3 ubiquitin transferase"/>
    <property type="match status" value="2"/>
</dbReference>
<dbReference type="InterPro" id="IPR001841">
    <property type="entry name" value="Znf_RING"/>
</dbReference>
<evidence type="ECO:0000256" key="13">
    <source>
        <dbReference type="ARBA" id="ARBA00023015"/>
    </source>
</evidence>
<evidence type="ECO:0000256" key="14">
    <source>
        <dbReference type="ARBA" id="ARBA00023163"/>
    </source>
</evidence>
<keyword evidence="15" id="KW-0539">Nucleus</keyword>
<dbReference type="GO" id="GO:0005737">
    <property type="term" value="C:cytoplasm"/>
    <property type="evidence" value="ECO:0007669"/>
    <property type="project" value="UniProtKB-SubCell"/>
</dbReference>
<dbReference type="PANTHER" id="PTHR11685">
    <property type="entry name" value="RBR FAMILY RING FINGER AND IBR DOMAIN-CONTAINING"/>
    <property type="match status" value="1"/>
</dbReference>
<evidence type="ECO:0000256" key="20">
    <source>
        <dbReference type="SAM" id="MobiDB-lite"/>
    </source>
</evidence>
<evidence type="ECO:0000256" key="11">
    <source>
        <dbReference type="ARBA" id="ARBA00022786"/>
    </source>
</evidence>
<dbReference type="Gene3D" id="2.20.25.20">
    <property type="match status" value="2"/>
</dbReference>
<dbReference type="InterPro" id="IPR017907">
    <property type="entry name" value="Znf_RING_CS"/>
</dbReference>
<evidence type="ECO:0000256" key="8">
    <source>
        <dbReference type="ARBA" id="ARBA00022723"/>
    </source>
</evidence>
<evidence type="ECO:0000256" key="10">
    <source>
        <dbReference type="ARBA" id="ARBA00022771"/>
    </source>
</evidence>
<organism evidence="24 25">
    <name type="scientific">Danionella cerebrum</name>
    <dbReference type="NCBI Taxonomy" id="2873325"/>
    <lineage>
        <taxon>Eukaryota</taxon>
        <taxon>Metazoa</taxon>
        <taxon>Chordata</taxon>
        <taxon>Craniata</taxon>
        <taxon>Vertebrata</taxon>
        <taxon>Euteleostomi</taxon>
        <taxon>Actinopterygii</taxon>
        <taxon>Neopterygii</taxon>
        <taxon>Teleostei</taxon>
        <taxon>Ostariophysi</taxon>
        <taxon>Cypriniformes</taxon>
        <taxon>Danionidae</taxon>
        <taxon>Danioninae</taxon>
        <taxon>Danionella</taxon>
    </lineage>
</organism>
<keyword evidence="13" id="KW-0805">Transcription regulation</keyword>
<dbReference type="InterPro" id="IPR002867">
    <property type="entry name" value="IBR_dom"/>
</dbReference>
<keyword evidence="11" id="KW-0833">Ubl conjugation pathway</keyword>
<evidence type="ECO:0000256" key="16">
    <source>
        <dbReference type="ARBA" id="ARBA00044508"/>
    </source>
</evidence>
<feature type="compositionally biased region" description="Polar residues" evidence="20">
    <location>
        <begin position="140"/>
        <end position="151"/>
    </location>
</feature>
<evidence type="ECO:0000256" key="18">
    <source>
        <dbReference type="ARBA" id="ARBA00075528"/>
    </source>
</evidence>
<keyword evidence="9" id="KW-0677">Repeat</keyword>
<dbReference type="InterPro" id="IPR031128">
    <property type="entry name" value="RNF14_RING-HC_Zfn"/>
</dbReference>
<dbReference type="STRING" id="623744.A0A553MY23"/>
<evidence type="ECO:0000256" key="4">
    <source>
        <dbReference type="ARBA" id="ARBA00004906"/>
    </source>
</evidence>
<dbReference type="GO" id="GO:0008270">
    <property type="term" value="F:zinc ion binding"/>
    <property type="evidence" value="ECO:0007669"/>
    <property type="project" value="UniProtKB-KW"/>
</dbReference>
<dbReference type="SMART" id="SM00647">
    <property type="entry name" value="IBR"/>
    <property type="match status" value="4"/>
</dbReference>
<evidence type="ECO:0000259" key="23">
    <source>
        <dbReference type="PROSITE" id="PS51873"/>
    </source>
</evidence>
<evidence type="ECO:0000256" key="19">
    <source>
        <dbReference type="PROSITE-ProRule" id="PRU00175"/>
    </source>
</evidence>
<evidence type="ECO:0000313" key="25">
    <source>
        <dbReference type="Proteomes" id="UP000316079"/>
    </source>
</evidence>
<dbReference type="SMART" id="SM00591">
    <property type="entry name" value="RWD"/>
    <property type="match status" value="2"/>
</dbReference>
<dbReference type="AlphaFoldDB" id="A0A553MY23"/>
<comment type="caution">
    <text evidence="24">The sequence shown here is derived from an EMBL/GenBank/DDBJ whole genome shotgun (WGS) entry which is preliminary data.</text>
</comment>
<dbReference type="OrthoDB" id="1431934at2759"/>
<dbReference type="PROSITE" id="PS00518">
    <property type="entry name" value="ZF_RING_1"/>
    <property type="match status" value="2"/>
</dbReference>
<evidence type="ECO:0000256" key="3">
    <source>
        <dbReference type="ARBA" id="ARBA00004496"/>
    </source>
</evidence>
<feature type="domain" description="RING-type" evidence="23">
    <location>
        <begin position="620"/>
        <end position="836"/>
    </location>
</feature>
<protein>
    <recommendedName>
        <fullName evidence="17">E3 ubiquitin-protein ligase RNF14</fullName>
        <ecNumber evidence="5">2.3.2.31</ecNumber>
    </recommendedName>
    <alternativeName>
        <fullName evidence="18">RING finger protein 14</fullName>
    </alternativeName>
</protein>
<dbReference type="CDD" id="cd20341">
    <property type="entry name" value="BRcat_RBR_RNF14"/>
    <property type="match status" value="2"/>
</dbReference>
<dbReference type="EC" id="2.3.2.31" evidence="5"/>
<dbReference type="InterPro" id="IPR013083">
    <property type="entry name" value="Znf_RING/FYVE/PHD"/>
</dbReference>
<comment type="catalytic activity">
    <reaction evidence="1">
        <text>[E2 ubiquitin-conjugating enzyme]-S-ubiquitinyl-L-cysteine + [acceptor protein]-L-lysine = [E2 ubiquitin-conjugating enzyme]-L-cysteine + [acceptor protein]-N(6)-ubiquitinyl-L-lysine.</text>
        <dbReference type="EC" id="2.3.2.31"/>
    </reaction>
</comment>
<proteinExistence type="inferred from homology"/>
<gene>
    <name evidence="24" type="ORF">DNTS_022691</name>
</gene>
<evidence type="ECO:0000256" key="9">
    <source>
        <dbReference type="ARBA" id="ARBA00022737"/>
    </source>
</evidence>
<keyword evidence="12" id="KW-0862">Zinc</keyword>
<feature type="domain" description="RWD" evidence="22">
    <location>
        <begin position="435"/>
        <end position="553"/>
    </location>
</feature>
<dbReference type="GO" id="GO:0061630">
    <property type="term" value="F:ubiquitin protein ligase activity"/>
    <property type="evidence" value="ECO:0007669"/>
    <property type="project" value="UniProtKB-EC"/>
</dbReference>
<dbReference type="GO" id="GO:0016567">
    <property type="term" value="P:protein ubiquitination"/>
    <property type="evidence" value="ECO:0007669"/>
    <property type="project" value="InterPro"/>
</dbReference>
<dbReference type="Pfam" id="PF01485">
    <property type="entry name" value="IBR"/>
    <property type="match status" value="2"/>
</dbReference>
<evidence type="ECO:0000259" key="22">
    <source>
        <dbReference type="PROSITE" id="PS50908"/>
    </source>
</evidence>
<dbReference type="GO" id="GO:0060828">
    <property type="term" value="P:regulation of canonical Wnt signaling pathway"/>
    <property type="evidence" value="ECO:0007669"/>
    <property type="project" value="UniProtKB-ARBA"/>
</dbReference>
<dbReference type="Proteomes" id="UP000316079">
    <property type="component" value="Unassembled WGS sequence"/>
</dbReference>
<dbReference type="FunFam" id="3.30.40.10:FF:000186">
    <property type="entry name" value="RBR-type E3 ubiquitin transferase"/>
    <property type="match status" value="2"/>
</dbReference>
<dbReference type="CDD" id="cd20354">
    <property type="entry name" value="Rcat_RBR_RNF14"/>
    <property type="match status" value="2"/>
</dbReference>
<evidence type="ECO:0000256" key="15">
    <source>
        <dbReference type="ARBA" id="ARBA00023242"/>
    </source>
</evidence>
<comment type="pathway">
    <text evidence="4">Protein modification; protein ubiquitination.</text>
</comment>
<feature type="region of interest" description="Disordered" evidence="20">
    <location>
        <begin position="140"/>
        <end position="160"/>
    </location>
</feature>
<evidence type="ECO:0000256" key="12">
    <source>
        <dbReference type="ARBA" id="ARBA00022833"/>
    </source>
</evidence>
<dbReference type="SUPFAM" id="SSF54495">
    <property type="entry name" value="UBC-like"/>
    <property type="match status" value="2"/>
</dbReference>
<dbReference type="PROSITE" id="PS50089">
    <property type="entry name" value="ZF_RING_2"/>
    <property type="match status" value="2"/>
</dbReference>
<feature type="domain" description="RING-type" evidence="21">
    <location>
        <begin position="624"/>
        <end position="670"/>
    </location>
</feature>
<dbReference type="Gene3D" id="1.20.120.1750">
    <property type="match status" value="1"/>
</dbReference>
<comment type="subcellular location">
    <subcellularLocation>
        <location evidence="3">Cytoplasm</location>
    </subcellularLocation>
    <subcellularLocation>
        <location evidence="2">Nucleus</location>
    </subcellularLocation>
</comment>